<dbReference type="OrthoDB" id="8063408at2759"/>
<evidence type="ECO:0000313" key="1">
    <source>
        <dbReference type="EMBL" id="ESO04112.1"/>
    </source>
</evidence>
<dbReference type="EMBL" id="AMQM01004472">
    <property type="status" value="NOT_ANNOTATED_CDS"/>
    <property type="molecule type" value="Genomic_DNA"/>
</dbReference>
<evidence type="ECO:0000313" key="2">
    <source>
        <dbReference type="EnsemblMetazoa" id="HelroP173200"/>
    </source>
</evidence>
<proteinExistence type="predicted"/>
<gene>
    <name evidence="2" type="primary">20204447</name>
    <name evidence="1" type="ORF">HELRODRAFT_173200</name>
</gene>
<evidence type="ECO:0000313" key="3">
    <source>
        <dbReference type="Proteomes" id="UP000015101"/>
    </source>
</evidence>
<dbReference type="RefSeq" id="XP_009018048.1">
    <property type="nucleotide sequence ID" value="XM_009019800.1"/>
</dbReference>
<organism evidence="2 3">
    <name type="scientific">Helobdella robusta</name>
    <name type="common">Californian leech</name>
    <dbReference type="NCBI Taxonomy" id="6412"/>
    <lineage>
        <taxon>Eukaryota</taxon>
        <taxon>Metazoa</taxon>
        <taxon>Spiralia</taxon>
        <taxon>Lophotrochozoa</taxon>
        <taxon>Annelida</taxon>
        <taxon>Clitellata</taxon>
        <taxon>Hirudinea</taxon>
        <taxon>Rhynchobdellida</taxon>
        <taxon>Glossiphoniidae</taxon>
        <taxon>Helobdella</taxon>
    </lineage>
</organism>
<dbReference type="HOGENOM" id="CLU_1306067_0_0_1"/>
<dbReference type="EMBL" id="KB096551">
    <property type="protein sequence ID" value="ESO04112.1"/>
    <property type="molecule type" value="Genomic_DNA"/>
</dbReference>
<dbReference type="Proteomes" id="UP000015101">
    <property type="component" value="Unassembled WGS sequence"/>
</dbReference>
<dbReference type="AlphaFoldDB" id="T1F6J8"/>
<accession>T1F6J8</accession>
<reference evidence="3" key="1">
    <citation type="submission" date="2012-12" db="EMBL/GenBank/DDBJ databases">
        <authorList>
            <person name="Hellsten U."/>
            <person name="Grimwood J."/>
            <person name="Chapman J.A."/>
            <person name="Shapiro H."/>
            <person name="Aerts A."/>
            <person name="Otillar R.P."/>
            <person name="Terry A.Y."/>
            <person name="Boore J.L."/>
            <person name="Simakov O."/>
            <person name="Marletaz F."/>
            <person name="Cho S.-J."/>
            <person name="Edsinger-Gonzales E."/>
            <person name="Havlak P."/>
            <person name="Kuo D.-H."/>
            <person name="Larsson T."/>
            <person name="Lv J."/>
            <person name="Arendt D."/>
            <person name="Savage R."/>
            <person name="Osoegawa K."/>
            <person name="de Jong P."/>
            <person name="Lindberg D.R."/>
            <person name="Seaver E.C."/>
            <person name="Weisblat D.A."/>
            <person name="Putnam N.H."/>
            <person name="Grigoriev I.V."/>
            <person name="Rokhsar D.S."/>
        </authorList>
    </citation>
    <scope>NUCLEOTIDE SEQUENCE</scope>
</reference>
<reference evidence="2" key="3">
    <citation type="submission" date="2015-06" db="UniProtKB">
        <authorList>
            <consortium name="EnsemblMetazoa"/>
        </authorList>
    </citation>
    <scope>IDENTIFICATION</scope>
</reference>
<dbReference type="EnsemblMetazoa" id="HelroT173200">
    <property type="protein sequence ID" value="HelroP173200"/>
    <property type="gene ID" value="HelroG173200"/>
</dbReference>
<sequence length="211" mass="24763">MAENVSSDSCAKASGILRMMESASDDCNIESQSQFLQKDFFGFWQKVFPFILMNGIKYDYFCIVNTKGFYNKNKKDLLYPNLPSALRPVPHENDIPVPIPIDIEEVLPNDESIIKHELISREQESNKLRSNFKEMLSAFQKLGCRMNLKIYFLFSHSEYFPKSLGDYSEEIGGRFHQDFKTIKIRYLRRYNGNMMVDYCWMLIRENLTAKI</sequence>
<keyword evidence="3" id="KW-1185">Reference proteome</keyword>
<protein>
    <submittedName>
        <fullName evidence="1 2">Uncharacterized protein</fullName>
    </submittedName>
</protein>
<dbReference type="KEGG" id="hro:HELRODRAFT_173200"/>
<dbReference type="CTD" id="20204447"/>
<dbReference type="PANTHER" id="PTHR46114">
    <property type="entry name" value="APPLE DOMAIN-CONTAINING PROTEIN"/>
    <property type="match status" value="1"/>
</dbReference>
<dbReference type="PANTHER" id="PTHR46114:SF1">
    <property type="entry name" value="ZAD DOMAIN-CONTAINING PROTEIN"/>
    <property type="match status" value="1"/>
</dbReference>
<name>T1F6J8_HELRO</name>
<reference evidence="1 3" key="2">
    <citation type="journal article" date="2013" name="Nature">
        <title>Insights into bilaterian evolution from three spiralian genomes.</title>
        <authorList>
            <person name="Simakov O."/>
            <person name="Marletaz F."/>
            <person name="Cho S.J."/>
            <person name="Edsinger-Gonzales E."/>
            <person name="Havlak P."/>
            <person name="Hellsten U."/>
            <person name="Kuo D.H."/>
            <person name="Larsson T."/>
            <person name="Lv J."/>
            <person name="Arendt D."/>
            <person name="Savage R."/>
            <person name="Osoegawa K."/>
            <person name="de Jong P."/>
            <person name="Grimwood J."/>
            <person name="Chapman J.A."/>
            <person name="Shapiro H."/>
            <person name="Aerts A."/>
            <person name="Otillar R.P."/>
            <person name="Terry A.Y."/>
            <person name="Boore J.L."/>
            <person name="Grigoriev I.V."/>
            <person name="Lindberg D.R."/>
            <person name="Seaver E.C."/>
            <person name="Weisblat D.A."/>
            <person name="Putnam N.H."/>
            <person name="Rokhsar D.S."/>
        </authorList>
    </citation>
    <scope>NUCLEOTIDE SEQUENCE</scope>
</reference>
<dbReference type="GeneID" id="20204447"/>
<dbReference type="InParanoid" id="T1F6J8"/>